<feature type="transmembrane region" description="Helical" evidence="1">
    <location>
        <begin position="12"/>
        <end position="35"/>
    </location>
</feature>
<gene>
    <name evidence="2" type="ORF">LCGC14_2136210</name>
</gene>
<dbReference type="AlphaFoldDB" id="A0A0F9E002"/>
<comment type="caution">
    <text evidence="2">The sequence shown here is derived from an EMBL/GenBank/DDBJ whole genome shotgun (WGS) entry which is preliminary data.</text>
</comment>
<name>A0A0F9E002_9ZZZZ</name>
<sequence length="39" mass="4433">MTPEERQYKAGTWILGLTFSVIVWAIVICTVLYFIGVIT</sequence>
<keyword evidence="1" id="KW-1133">Transmembrane helix</keyword>
<protein>
    <submittedName>
        <fullName evidence="2">Uncharacterized protein</fullName>
    </submittedName>
</protein>
<dbReference type="EMBL" id="LAZR01026903">
    <property type="protein sequence ID" value="KKL67314.1"/>
    <property type="molecule type" value="Genomic_DNA"/>
</dbReference>
<accession>A0A0F9E002</accession>
<organism evidence="2">
    <name type="scientific">marine sediment metagenome</name>
    <dbReference type="NCBI Taxonomy" id="412755"/>
    <lineage>
        <taxon>unclassified sequences</taxon>
        <taxon>metagenomes</taxon>
        <taxon>ecological metagenomes</taxon>
    </lineage>
</organism>
<evidence type="ECO:0000256" key="1">
    <source>
        <dbReference type="SAM" id="Phobius"/>
    </source>
</evidence>
<proteinExistence type="predicted"/>
<keyword evidence="1" id="KW-0812">Transmembrane</keyword>
<reference evidence="2" key="1">
    <citation type="journal article" date="2015" name="Nature">
        <title>Complex archaea that bridge the gap between prokaryotes and eukaryotes.</title>
        <authorList>
            <person name="Spang A."/>
            <person name="Saw J.H."/>
            <person name="Jorgensen S.L."/>
            <person name="Zaremba-Niedzwiedzka K."/>
            <person name="Martijn J."/>
            <person name="Lind A.E."/>
            <person name="van Eijk R."/>
            <person name="Schleper C."/>
            <person name="Guy L."/>
            <person name="Ettema T.J."/>
        </authorList>
    </citation>
    <scope>NUCLEOTIDE SEQUENCE</scope>
</reference>
<keyword evidence="1" id="KW-0472">Membrane</keyword>
<evidence type="ECO:0000313" key="2">
    <source>
        <dbReference type="EMBL" id="KKL67314.1"/>
    </source>
</evidence>